<dbReference type="EMBL" id="KK101226">
    <property type="protein sequence ID" value="KIZ01678.1"/>
    <property type="molecule type" value="Genomic_DNA"/>
</dbReference>
<evidence type="ECO:0000313" key="3">
    <source>
        <dbReference type="Proteomes" id="UP000054498"/>
    </source>
</evidence>
<protein>
    <submittedName>
        <fullName evidence="2">Uncharacterized protein</fullName>
    </submittedName>
</protein>
<dbReference type="GeneID" id="25739161"/>
<proteinExistence type="predicted"/>
<dbReference type="InterPro" id="IPR028994">
    <property type="entry name" value="Integrin_alpha_N"/>
</dbReference>
<gene>
    <name evidence="2" type="ORF">MNEG_6285</name>
</gene>
<keyword evidence="1" id="KW-0732">Signal</keyword>
<dbReference type="AlphaFoldDB" id="A0A0D2JRS5"/>
<accession>A0A0D2JRS5</accession>
<keyword evidence="3" id="KW-1185">Reference proteome</keyword>
<dbReference type="OrthoDB" id="5378718at2759"/>
<evidence type="ECO:0000313" key="2">
    <source>
        <dbReference type="EMBL" id="KIZ01678.1"/>
    </source>
</evidence>
<feature type="chain" id="PRO_5002256274" evidence="1">
    <location>
        <begin position="31"/>
        <end position="486"/>
    </location>
</feature>
<evidence type="ECO:0000256" key="1">
    <source>
        <dbReference type="SAM" id="SignalP"/>
    </source>
</evidence>
<dbReference type="RefSeq" id="XP_013900697.1">
    <property type="nucleotide sequence ID" value="XM_014045243.1"/>
</dbReference>
<sequence>MAGQPKATGPRLLPTLRCLLVLAAAARAAAELHFQPPLVIHSEFDPQSYWLIAENFQGRGGRDGGSGGTATHQLPSLITGSLNGPILWHVRSAGTSGARGSGGARDGARWETFEIANLKGAVHAAPVDVNWDGLLDLIVAYAFGPGCPSDCSKDDGRLAYLENPGGEFGVAWRVVDIGKTRHPAHRVAVLNREDRARARIVGVPVAGVADKSLDDPMYSPSEVFALSLPPLGAVHDPDAWRATERVVAADLTICHDGRPWSGVLGGGGSDGAAAGARPHGAALLLACSQGLISYDFTTSDDGQRDEWRRIGEQAFTLDSDAKYKGLSSAVQIGESSFAFIGPYHGNTFGISTADGPPGSQQQVVLKDVVGQGGHDVQLLAGADGVDHVIAAFRDEARGIYVYSPDQHGGKKGAAATGTLLPPADGSAAAWRRRKIYGGPVSMTAVADIDGDGLQDLASINWGQKDDSSVVVHYQAAPPEPDHISEL</sequence>
<name>A0A0D2JRS5_9CHLO</name>
<dbReference type="SUPFAM" id="SSF69318">
    <property type="entry name" value="Integrin alpha N-terminal domain"/>
    <property type="match status" value="1"/>
</dbReference>
<dbReference type="Proteomes" id="UP000054498">
    <property type="component" value="Unassembled WGS sequence"/>
</dbReference>
<organism evidence="2 3">
    <name type="scientific">Monoraphidium neglectum</name>
    <dbReference type="NCBI Taxonomy" id="145388"/>
    <lineage>
        <taxon>Eukaryota</taxon>
        <taxon>Viridiplantae</taxon>
        <taxon>Chlorophyta</taxon>
        <taxon>core chlorophytes</taxon>
        <taxon>Chlorophyceae</taxon>
        <taxon>CS clade</taxon>
        <taxon>Sphaeropleales</taxon>
        <taxon>Selenastraceae</taxon>
        <taxon>Monoraphidium</taxon>
    </lineage>
</organism>
<reference evidence="2 3" key="1">
    <citation type="journal article" date="2013" name="BMC Genomics">
        <title>Reconstruction of the lipid metabolism for the microalga Monoraphidium neglectum from its genome sequence reveals characteristics suitable for biofuel production.</title>
        <authorList>
            <person name="Bogen C."/>
            <person name="Al-Dilaimi A."/>
            <person name="Albersmeier A."/>
            <person name="Wichmann J."/>
            <person name="Grundmann M."/>
            <person name="Rupp O."/>
            <person name="Lauersen K.J."/>
            <person name="Blifernez-Klassen O."/>
            <person name="Kalinowski J."/>
            <person name="Goesmann A."/>
            <person name="Mussgnug J.H."/>
            <person name="Kruse O."/>
        </authorList>
    </citation>
    <scope>NUCLEOTIDE SEQUENCE [LARGE SCALE GENOMIC DNA]</scope>
    <source>
        <strain evidence="2 3">SAG 48.87</strain>
    </source>
</reference>
<feature type="signal peptide" evidence="1">
    <location>
        <begin position="1"/>
        <end position="30"/>
    </location>
</feature>
<dbReference type="KEGG" id="mng:MNEG_6285"/>